<keyword evidence="2" id="KW-1185">Reference proteome</keyword>
<dbReference type="GeneID" id="64053768"/>
<reference evidence="1 2" key="1">
    <citation type="submission" date="2016-05" db="EMBL/GenBank/DDBJ databases">
        <title>Whole genome sequencing of Tetragenococcus halophilus subsp. halophilus NISL 7118.</title>
        <authorList>
            <person name="Shiwa Y."/>
            <person name="Nishimura I."/>
            <person name="Yoshikawa H."/>
            <person name="Koyama Y."/>
            <person name="Oguma T."/>
        </authorList>
    </citation>
    <scope>NUCLEOTIDE SEQUENCE [LARGE SCALE GENOMIC DNA]</scope>
    <source>
        <strain evidence="1 2">NISL 7118</strain>
    </source>
</reference>
<protein>
    <recommendedName>
        <fullName evidence="3">AbrB family transcriptional regulator</fullName>
    </recommendedName>
</protein>
<dbReference type="Gene3D" id="2.10.260.10">
    <property type="match status" value="1"/>
</dbReference>
<organism evidence="1 2">
    <name type="scientific">Tetragenococcus halophilus subsp. halophilus</name>
    <dbReference type="NCBI Taxonomy" id="1513897"/>
    <lineage>
        <taxon>Bacteria</taxon>
        <taxon>Bacillati</taxon>
        <taxon>Bacillota</taxon>
        <taxon>Bacilli</taxon>
        <taxon>Lactobacillales</taxon>
        <taxon>Enterococcaceae</taxon>
        <taxon>Tetragenococcus</taxon>
    </lineage>
</organism>
<dbReference type="RefSeq" id="WP_069028825.1">
    <property type="nucleotide sequence ID" value="NZ_BDEB01000025.1"/>
</dbReference>
<comment type="caution">
    <text evidence="1">The sequence shown here is derived from an EMBL/GenBank/DDBJ whole genome shotgun (WGS) entry which is preliminary data.</text>
</comment>
<name>A0A2H6CKZ3_TETHA</name>
<sequence length="83" mass="9695">MGKIKVRKIGNSVGAIFPKEWGLEEGDILNYQKKDNHYIIDTQQLAQKHDRQMIEESFADFETGRVLSEEEMKQEFGKYGWGE</sequence>
<dbReference type="SUPFAM" id="SSF89447">
    <property type="entry name" value="AbrB/MazE/MraZ-like"/>
    <property type="match status" value="1"/>
</dbReference>
<dbReference type="Proteomes" id="UP000236214">
    <property type="component" value="Unassembled WGS sequence"/>
</dbReference>
<dbReference type="AlphaFoldDB" id="A0A2H6CKZ3"/>
<proteinExistence type="predicted"/>
<evidence type="ECO:0000313" key="2">
    <source>
        <dbReference type="Proteomes" id="UP000236214"/>
    </source>
</evidence>
<dbReference type="EMBL" id="BDEC01000031">
    <property type="protein sequence ID" value="GBD67981.1"/>
    <property type="molecule type" value="Genomic_DNA"/>
</dbReference>
<evidence type="ECO:0008006" key="3">
    <source>
        <dbReference type="Google" id="ProtNLM"/>
    </source>
</evidence>
<evidence type="ECO:0000313" key="1">
    <source>
        <dbReference type="EMBL" id="GBD67981.1"/>
    </source>
</evidence>
<gene>
    <name evidence="1" type="ORF">TEHN7118_0787</name>
</gene>
<dbReference type="InterPro" id="IPR037914">
    <property type="entry name" value="SpoVT-AbrB_sf"/>
</dbReference>
<accession>A0A2H6CKZ3</accession>